<protein>
    <submittedName>
        <fullName evidence="1">Uncharacterized protein</fullName>
    </submittedName>
</protein>
<name>A0A8X6TF33_NEPPI</name>
<keyword evidence="2" id="KW-1185">Reference proteome</keyword>
<sequence>MPSPDRYILQFQKIEFQFKVHADFELILIPYHSVQPTNQSAYTEKITRHESCGYAYVVIGANGKILEPFTVYRGPDAATHFINNLIKEKDNVSSMLTTVMPMNLSPEEQFNSETQCYLCKHPLES</sequence>
<evidence type="ECO:0000313" key="1">
    <source>
        <dbReference type="EMBL" id="GFT03815.1"/>
    </source>
</evidence>
<dbReference type="EMBL" id="BMAW01102341">
    <property type="protein sequence ID" value="GFT03815.1"/>
    <property type="molecule type" value="Genomic_DNA"/>
</dbReference>
<dbReference type="Proteomes" id="UP000887013">
    <property type="component" value="Unassembled WGS sequence"/>
</dbReference>
<accession>A0A8X6TF33</accession>
<gene>
    <name evidence="1" type="primary">X975_13384</name>
    <name evidence="1" type="ORF">NPIL_449531</name>
</gene>
<dbReference type="OrthoDB" id="6433996at2759"/>
<dbReference type="AlphaFoldDB" id="A0A8X6TF33"/>
<evidence type="ECO:0000313" key="2">
    <source>
        <dbReference type="Proteomes" id="UP000887013"/>
    </source>
</evidence>
<comment type="caution">
    <text evidence="1">The sequence shown here is derived from an EMBL/GenBank/DDBJ whole genome shotgun (WGS) entry which is preliminary data.</text>
</comment>
<organism evidence="1 2">
    <name type="scientific">Nephila pilipes</name>
    <name type="common">Giant wood spider</name>
    <name type="synonym">Nephila maculata</name>
    <dbReference type="NCBI Taxonomy" id="299642"/>
    <lineage>
        <taxon>Eukaryota</taxon>
        <taxon>Metazoa</taxon>
        <taxon>Ecdysozoa</taxon>
        <taxon>Arthropoda</taxon>
        <taxon>Chelicerata</taxon>
        <taxon>Arachnida</taxon>
        <taxon>Araneae</taxon>
        <taxon>Araneomorphae</taxon>
        <taxon>Entelegynae</taxon>
        <taxon>Araneoidea</taxon>
        <taxon>Nephilidae</taxon>
        <taxon>Nephila</taxon>
    </lineage>
</organism>
<reference evidence="1" key="1">
    <citation type="submission" date="2020-08" db="EMBL/GenBank/DDBJ databases">
        <title>Multicomponent nature underlies the extraordinary mechanical properties of spider dragline silk.</title>
        <authorList>
            <person name="Kono N."/>
            <person name="Nakamura H."/>
            <person name="Mori M."/>
            <person name="Yoshida Y."/>
            <person name="Ohtoshi R."/>
            <person name="Malay A.D."/>
            <person name="Moran D.A.P."/>
            <person name="Tomita M."/>
            <person name="Numata K."/>
            <person name="Arakawa K."/>
        </authorList>
    </citation>
    <scope>NUCLEOTIDE SEQUENCE</scope>
</reference>
<proteinExistence type="predicted"/>